<dbReference type="AlphaFoldDB" id="A0A0L0CCI0"/>
<reference evidence="1 2" key="1">
    <citation type="journal article" date="2015" name="Nat. Commun.">
        <title>Lucilia cuprina genome unlocks parasitic fly biology to underpin future interventions.</title>
        <authorList>
            <person name="Anstead C.A."/>
            <person name="Korhonen P.K."/>
            <person name="Young N.D."/>
            <person name="Hall R.S."/>
            <person name="Jex A.R."/>
            <person name="Murali S.C."/>
            <person name="Hughes D.S."/>
            <person name="Lee S.F."/>
            <person name="Perry T."/>
            <person name="Stroehlein A.J."/>
            <person name="Ansell B.R."/>
            <person name="Breugelmans B."/>
            <person name="Hofmann A."/>
            <person name="Qu J."/>
            <person name="Dugan S."/>
            <person name="Lee S.L."/>
            <person name="Chao H."/>
            <person name="Dinh H."/>
            <person name="Han Y."/>
            <person name="Doddapaneni H.V."/>
            <person name="Worley K.C."/>
            <person name="Muzny D.M."/>
            <person name="Ioannidis P."/>
            <person name="Waterhouse R.M."/>
            <person name="Zdobnov E.M."/>
            <person name="James P.J."/>
            <person name="Bagnall N.H."/>
            <person name="Kotze A.C."/>
            <person name="Gibbs R.A."/>
            <person name="Richards S."/>
            <person name="Batterham P."/>
            <person name="Gasser R.B."/>
        </authorList>
    </citation>
    <scope>NUCLEOTIDE SEQUENCE [LARGE SCALE GENOMIC DNA]</scope>
    <source>
        <strain evidence="1 2">LS</strain>
        <tissue evidence="1">Full body</tissue>
    </source>
</reference>
<evidence type="ECO:0000313" key="2">
    <source>
        <dbReference type="Proteomes" id="UP000037069"/>
    </source>
</evidence>
<proteinExistence type="predicted"/>
<dbReference type="EMBL" id="JRES01000608">
    <property type="protein sequence ID" value="KNC29917.1"/>
    <property type="molecule type" value="Genomic_DNA"/>
</dbReference>
<dbReference type="Proteomes" id="UP000037069">
    <property type="component" value="Unassembled WGS sequence"/>
</dbReference>
<protein>
    <submittedName>
        <fullName evidence="1">Uncharacterized protein</fullName>
    </submittedName>
</protein>
<comment type="caution">
    <text evidence="1">The sequence shown here is derived from an EMBL/GenBank/DDBJ whole genome shotgun (WGS) entry which is preliminary data.</text>
</comment>
<gene>
    <name evidence="1" type="ORF">FF38_08556</name>
</gene>
<name>A0A0L0CCI0_LUCCU</name>
<keyword evidence="2" id="KW-1185">Reference proteome</keyword>
<organism evidence="1 2">
    <name type="scientific">Lucilia cuprina</name>
    <name type="common">Green bottle fly</name>
    <name type="synonym">Australian sheep blowfly</name>
    <dbReference type="NCBI Taxonomy" id="7375"/>
    <lineage>
        <taxon>Eukaryota</taxon>
        <taxon>Metazoa</taxon>
        <taxon>Ecdysozoa</taxon>
        <taxon>Arthropoda</taxon>
        <taxon>Hexapoda</taxon>
        <taxon>Insecta</taxon>
        <taxon>Pterygota</taxon>
        <taxon>Neoptera</taxon>
        <taxon>Endopterygota</taxon>
        <taxon>Diptera</taxon>
        <taxon>Brachycera</taxon>
        <taxon>Muscomorpha</taxon>
        <taxon>Oestroidea</taxon>
        <taxon>Calliphoridae</taxon>
        <taxon>Luciliinae</taxon>
        <taxon>Lucilia</taxon>
    </lineage>
</organism>
<evidence type="ECO:0000313" key="1">
    <source>
        <dbReference type="EMBL" id="KNC29917.1"/>
    </source>
</evidence>
<sequence length="158" mass="17987">MALAPKNFYEDSIPMIINIILRDDRQPFDTNLTIPKHILASPYVTARTSPAGNWLPVIPDFLMTPCQSRDGTNTEELPRRHILASPYVTDQFEERIIQLSDLNQHFLQLISQDKSCGQLTTRSTSLSDAVVRPYAKSFQGKAVDTSDQFIVLTDRSYW</sequence>
<accession>A0A0L0CCI0</accession>